<comment type="caution">
    <text evidence="1">The sequence shown here is derived from an EMBL/GenBank/DDBJ whole genome shotgun (WGS) entry which is preliminary data.</text>
</comment>
<sequence>MATKTKAPKPKPAPVPESEWPVSKLQDSYAVITATDARLRYRLSAAELAMLKYRSEKSPNHRKGRSPMHLYQEHHVEQIAWRKHGGPEGWKWYLNHLKEKHKESGARTRFRQPKKW</sequence>
<dbReference type="Proteomes" id="UP000814140">
    <property type="component" value="Unassembled WGS sequence"/>
</dbReference>
<evidence type="ECO:0000313" key="2">
    <source>
        <dbReference type="Proteomes" id="UP000814140"/>
    </source>
</evidence>
<keyword evidence="2" id="KW-1185">Reference proteome</keyword>
<gene>
    <name evidence="1" type="ORF">BV25DRAFT_1917278</name>
</gene>
<proteinExistence type="predicted"/>
<protein>
    <submittedName>
        <fullName evidence="1">Uncharacterized protein</fullName>
    </submittedName>
</protein>
<reference evidence="1" key="1">
    <citation type="submission" date="2021-03" db="EMBL/GenBank/DDBJ databases">
        <authorList>
            <consortium name="DOE Joint Genome Institute"/>
            <person name="Ahrendt S."/>
            <person name="Looney B.P."/>
            <person name="Miyauchi S."/>
            <person name="Morin E."/>
            <person name="Drula E."/>
            <person name="Courty P.E."/>
            <person name="Chicoki N."/>
            <person name="Fauchery L."/>
            <person name="Kohler A."/>
            <person name="Kuo A."/>
            <person name="Labutti K."/>
            <person name="Pangilinan J."/>
            <person name="Lipzen A."/>
            <person name="Riley R."/>
            <person name="Andreopoulos W."/>
            <person name="He G."/>
            <person name="Johnson J."/>
            <person name="Barry K.W."/>
            <person name="Grigoriev I.V."/>
            <person name="Nagy L."/>
            <person name="Hibbett D."/>
            <person name="Henrissat B."/>
            <person name="Matheny P.B."/>
            <person name="Labbe J."/>
            <person name="Martin F."/>
        </authorList>
    </citation>
    <scope>NUCLEOTIDE SEQUENCE</scope>
    <source>
        <strain evidence="1">HHB10654</strain>
    </source>
</reference>
<organism evidence="1 2">
    <name type="scientific">Artomyces pyxidatus</name>
    <dbReference type="NCBI Taxonomy" id="48021"/>
    <lineage>
        <taxon>Eukaryota</taxon>
        <taxon>Fungi</taxon>
        <taxon>Dikarya</taxon>
        <taxon>Basidiomycota</taxon>
        <taxon>Agaricomycotina</taxon>
        <taxon>Agaricomycetes</taxon>
        <taxon>Russulales</taxon>
        <taxon>Auriscalpiaceae</taxon>
        <taxon>Artomyces</taxon>
    </lineage>
</organism>
<reference evidence="1" key="2">
    <citation type="journal article" date="2022" name="New Phytol.">
        <title>Evolutionary transition to the ectomycorrhizal habit in the genomes of a hyperdiverse lineage of mushroom-forming fungi.</title>
        <authorList>
            <person name="Looney B."/>
            <person name="Miyauchi S."/>
            <person name="Morin E."/>
            <person name="Drula E."/>
            <person name="Courty P.E."/>
            <person name="Kohler A."/>
            <person name="Kuo A."/>
            <person name="LaButti K."/>
            <person name="Pangilinan J."/>
            <person name="Lipzen A."/>
            <person name="Riley R."/>
            <person name="Andreopoulos W."/>
            <person name="He G."/>
            <person name="Johnson J."/>
            <person name="Nolan M."/>
            <person name="Tritt A."/>
            <person name="Barry K.W."/>
            <person name="Grigoriev I.V."/>
            <person name="Nagy L.G."/>
            <person name="Hibbett D."/>
            <person name="Henrissat B."/>
            <person name="Matheny P.B."/>
            <person name="Labbe J."/>
            <person name="Martin F.M."/>
        </authorList>
    </citation>
    <scope>NUCLEOTIDE SEQUENCE</scope>
    <source>
        <strain evidence="1">HHB10654</strain>
    </source>
</reference>
<name>A0ACB8SX01_9AGAM</name>
<evidence type="ECO:0000313" key="1">
    <source>
        <dbReference type="EMBL" id="KAI0061009.1"/>
    </source>
</evidence>
<accession>A0ACB8SX01</accession>
<dbReference type="EMBL" id="MU277215">
    <property type="protein sequence ID" value="KAI0061009.1"/>
    <property type="molecule type" value="Genomic_DNA"/>
</dbReference>